<evidence type="ECO:0000313" key="1">
    <source>
        <dbReference type="EMBL" id="NMZ81953.1"/>
    </source>
</evidence>
<organism evidence="1 2">
    <name type="scientific">Pseudomonas mandelii</name>
    <dbReference type="NCBI Taxonomy" id="75612"/>
    <lineage>
        <taxon>Bacteria</taxon>
        <taxon>Pseudomonadati</taxon>
        <taxon>Pseudomonadota</taxon>
        <taxon>Gammaproteobacteria</taxon>
        <taxon>Pseudomonadales</taxon>
        <taxon>Pseudomonadaceae</taxon>
        <taxon>Pseudomonas</taxon>
    </lineage>
</organism>
<proteinExistence type="predicted"/>
<dbReference type="InterPro" id="IPR058085">
    <property type="entry name" value="PP_RS20740-like"/>
</dbReference>
<sequence>MNDGFQEFGLDVEDFGLSEEEEPAEASVESEEIAQAEALLPVTFLPWHKPRKQWVRDKQWWGQINSHILPNLRGMDTVRYFGLPGDDLLDVRYLQQKLSGSGKSVFILGLLSNQAGWEAAQKQLSKALDSDGIHRDSAVEKLNFDHLENPQSLAYQKMAKIGYFDVVNLDFCGNVIGPQLKSRRLDAIKNLLGYQFQVVPQRWLLFLTTRSSRATSCLETFNRLAECLDQNLTVDEFWDEFNARFDTTPIHANRCLDRPALDGQDFIDVYTIGLFKFIVGLAVKNKFKIKMDSVVKYDIEGEEASSDMISMCLVFTKVLNRPDGTAQEELTEPDMALRGLKKLKEMRCVDEIIVEDIDKYVACVKQKIILLEQSGRNVTGYVEEVCIKDIGVLGVTVEELNRRLAAL</sequence>
<accession>A0AB36D0I9</accession>
<dbReference type="RefSeq" id="WP_169857869.1">
    <property type="nucleotide sequence ID" value="NZ_JAAQXV010000007.1"/>
</dbReference>
<protein>
    <submittedName>
        <fullName evidence="1">Uncharacterized protein</fullName>
    </submittedName>
</protein>
<dbReference type="Proteomes" id="UP000548707">
    <property type="component" value="Unassembled WGS sequence"/>
</dbReference>
<dbReference type="NCBIfam" id="NF047698">
    <property type="entry name" value="PP_RS20740_fam"/>
    <property type="match status" value="1"/>
</dbReference>
<comment type="caution">
    <text evidence="1">The sequence shown here is derived from an EMBL/GenBank/DDBJ whole genome shotgun (WGS) entry which is preliminary data.</text>
</comment>
<reference evidence="1 2" key="1">
    <citation type="journal article" date="2020" name="Front. Microbiol.">
        <title>Genetic Organization of the aprX-lipA2 Operon Affects the Proteolytic Potential of Pseudomonas Species in Milk.</title>
        <authorList>
            <person name="Maier C."/>
            <person name="Huptas C."/>
            <person name="von Neubeck M."/>
            <person name="Scherer S."/>
            <person name="Wenning M."/>
            <person name="Lucking G."/>
        </authorList>
    </citation>
    <scope>NUCLEOTIDE SEQUENCE [LARGE SCALE GENOMIC DNA]</scope>
    <source>
        <strain evidence="1 2">WS 5114</strain>
    </source>
</reference>
<name>A0AB36D0I9_9PSED</name>
<evidence type="ECO:0000313" key="2">
    <source>
        <dbReference type="Proteomes" id="UP000548707"/>
    </source>
</evidence>
<dbReference type="EMBL" id="JAAQXV010000007">
    <property type="protein sequence ID" value="NMZ81953.1"/>
    <property type="molecule type" value="Genomic_DNA"/>
</dbReference>
<dbReference type="AlphaFoldDB" id="A0AB36D0I9"/>
<gene>
    <name evidence="1" type="ORF">HBO26_21960</name>
</gene>